<keyword evidence="2" id="KW-1185">Reference proteome</keyword>
<gene>
    <name evidence="1" type="ORF">SAMN05660657_05329</name>
</gene>
<proteinExistence type="predicted"/>
<reference evidence="2" key="1">
    <citation type="submission" date="2016-10" db="EMBL/GenBank/DDBJ databases">
        <authorList>
            <person name="Varghese N."/>
            <person name="Submissions S."/>
        </authorList>
    </citation>
    <scope>NUCLEOTIDE SEQUENCE [LARGE SCALE GENOMIC DNA]</scope>
    <source>
        <strain evidence="2">DSM 46136</strain>
    </source>
</reference>
<dbReference type="Proteomes" id="UP000199546">
    <property type="component" value="Unassembled WGS sequence"/>
</dbReference>
<evidence type="ECO:0000313" key="1">
    <source>
        <dbReference type="EMBL" id="SFU06882.1"/>
    </source>
</evidence>
<organism evidence="1 2">
    <name type="scientific">Geodermatophilus amargosae</name>
    <dbReference type="NCBI Taxonomy" id="1296565"/>
    <lineage>
        <taxon>Bacteria</taxon>
        <taxon>Bacillati</taxon>
        <taxon>Actinomycetota</taxon>
        <taxon>Actinomycetes</taxon>
        <taxon>Geodermatophilales</taxon>
        <taxon>Geodermatophilaceae</taxon>
        <taxon>Geodermatophilus</taxon>
    </lineage>
</organism>
<dbReference type="EMBL" id="FPBA01000034">
    <property type="protein sequence ID" value="SFU06882.1"/>
    <property type="molecule type" value="Genomic_DNA"/>
</dbReference>
<sequence length="73" mass="7911">MPVLNELTAIQADAIRATAAIHDRDPDELALELIDLLAADKTPFPIDATSALPALATDHDDTVRILLPLKDRQ</sequence>
<dbReference type="RefSeq" id="WP_093584463.1">
    <property type="nucleotide sequence ID" value="NZ_FPBA01000034.1"/>
</dbReference>
<evidence type="ECO:0000313" key="2">
    <source>
        <dbReference type="Proteomes" id="UP000199546"/>
    </source>
</evidence>
<accession>A0A1I7D574</accession>
<dbReference type="AlphaFoldDB" id="A0A1I7D574"/>
<name>A0A1I7D574_9ACTN</name>
<protein>
    <submittedName>
        <fullName evidence="1">Uncharacterized protein</fullName>
    </submittedName>
</protein>